<comment type="subcellular location">
    <subcellularLocation>
        <location evidence="1">Membrane</location>
        <topology evidence="1">Multi-pass membrane protein</topology>
    </subcellularLocation>
</comment>
<dbReference type="PANTHER" id="PTHR12316:SF17">
    <property type="entry name" value="NINJURIN C, ISOFORM D"/>
    <property type="match status" value="1"/>
</dbReference>
<feature type="transmembrane region" description="Helical" evidence="7">
    <location>
        <begin position="113"/>
        <end position="134"/>
    </location>
</feature>
<evidence type="ECO:0000256" key="5">
    <source>
        <dbReference type="ARBA" id="ARBA00022989"/>
    </source>
</evidence>
<evidence type="ECO:0000256" key="4">
    <source>
        <dbReference type="ARBA" id="ARBA00022889"/>
    </source>
</evidence>
<comment type="similarity">
    <text evidence="2">Belongs to the ninjurin family.</text>
</comment>
<dbReference type="EMBL" id="UYJE01008848">
    <property type="protein sequence ID" value="VDI67873.1"/>
    <property type="molecule type" value="Genomic_DNA"/>
</dbReference>
<evidence type="ECO:0000256" key="7">
    <source>
        <dbReference type="SAM" id="Phobius"/>
    </source>
</evidence>
<dbReference type="GO" id="GO:0016020">
    <property type="term" value="C:membrane"/>
    <property type="evidence" value="ECO:0007669"/>
    <property type="project" value="UniProtKB-SubCell"/>
</dbReference>
<evidence type="ECO:0000256" key="2">
    <source>
        <dbReference type="ARBA" id="ARBA00008141"/>
    </source>
</evidence>
<dbReference type="GO" id="GO:0007155">
    <property type="term" value="P:cell adhesion"/>
    <property type="evidence" value="ECO:0007669"/>
    <property type="project" value="UniProtKB-KW"/>
</dbReference>
<evidence type="ECO:0000313" key="8">
    <source>
        <dbReference type="EMBL" id="VDI67873.1"/>
    </source>
</evidence>
<comment type="caution">
    <text evidence="8">The sequence shown here is derived from an EMBL/GenBank/DDBJ whole genome shotgun (WGS) entry which is preliminary data.</text>
</comment>
<keyword evidence="3 7" id="KW-0812">Transmembrane</keyword>
<reference evidence="8" key="1">
    <citation type="submission" date="2018-11" db="EMBL/GenBank/DDBJ databases">
        <authorList>
            <person name="Alioto T."/>
            <person name="Alioto T."/>
        </authorList>
    </citation>
    <scope>NUCLEOTIDE SEQUENCE</scope>
</reference>
<keyword evidence="5 7" id="KW-1133">Transmembrane helix</keyword>
<feature type="non-terminal residue" evidence="8">
    <location>
        <position position="1"/>
    </location>
</feature>
<organism evidence="8 9">
    <name type="scientific">Mytilus galloprovincialis</name>
    <name type="common">Mediterranean mussel</name>
    <dbReference type="NCBI Taxonomy" id="29158"/>
    <lineage>
        <taxon>Eukaryota</taxon>
        <taxon>Metazoa</taxon>
        <taxon>Spiralia</taxon>
        <taxon>Lophotrochozoa</taxon>
        <taxon>Mollusca</taxon>
        <taxon>Bivalvia</taxon>
        <taxon>Autobranchia</taxon>
        <taxon>Pteriomorphia</taxon>
        <taxon>Mytilida</taxon>
        <taxon>Mytiloidea</taxon>
        <taxon>Mytilidae</taxon>
        <taxon>Mytilinae</taxon>
        <taxon>Mytilus</taxon>
    </lineage>
</organism>
<dbReference type="InterPro" id="IPR007007">
    <property type="entry name" value="Ninjurin"/>
</dbReference>
<proteinExistence type="inferred from homology"/>
<dbReference type="AlphaFoldDB" id="A0A8B6GRR8"/>
<feature type="transmembrane region" description="Helical" evidence="7">
    <location>
        <begin position="47"/>
        <end position="71"/>
    </location>
</feature>
<keyword evidence="4" id="KW-0130">Cell adhesion</keyword>
<evidence type="ECO:0000256" key="3">
    <source>
        <dbReference type="ARBA" id="ARBA00022692"/>
    </source>
</evidence>
<protein>
    <submittedName>
        <fullName evidence="8">Uncharacterized protein</fullName>
    </submittedName>
</protein>
<accession>A0A8B6GRR8</accession>
<dbReference type="Pfam" id="PF04923">
    <property type="entry name" value="Ninjurin"/>
    <property type="match status" value="1"/>
</dbReference>
<evidence type="ECO:0000256" key="1">
    <source>
        <dbReference type="ARBA" id="ARBA00004141"/>
    </source>
</evidence>
<evidence type="ECO:0000256" key="6">
    <source>
        <dbReference type="ARBA" id="ARBA00023136"/>
    </source>
</evidence>
<keyword evidence="6 7" id="KW-0472">Membrane</keyword>
<dbReference type="GO" id="GO:0042246">
    <property type="term" value="P:tissue regeneration"/>
    <property type="evidence" value="ECO:0007669"/>
    <property type="project" value="InterPro"/>
</dbReference>
<evidence type="ECO:0000313" key="9">
    <source>
        <dbReference type="Proteomes" id="UP000596742"/>
    </source>
</evidence>
<sequence>ENRMKNSYVHQKTGSQGSLTTALLVSNVSLMKNLLQTGKCGDSDKCIAGVTLLCVSILLQVAAGIMLVILAPREQKSSNLKKKDRQSSALETEEIIQEKANIRKSRKILNDRINTTVLILTFLIAVINIVINGIGI</sequence>
<dbReference type="OrthoDB" id="10037074at2759"/>
<dbReference type="PANTHER" id="PTHR12316">
    <property type="entry name" value="NINJURIN-RELATED"/>
    <property type="match status" value="1"/>
</dbReference>
<dbReference type="Proteomes" id="UP000596742">
    <property type="component" value="Unassembled WGS sequence"/>
</dbReference>
<gene>
    <name evidence="8" type="ORF">MGAL_10B036631</name>
</gene>
<keyword evidence="9" id="KW-1185">Reference proteome</keyword>
<name>A0A8B6GRR8_MYTGA</name>